<accession>A0A4Y2HN35</accession>
<evidence type="ECO:0000313" key="2">
    <source>
        <dbReference type="EMBL" id="GBM66549.1"/>
    </source>
</evidence>
<dbReference type="InterPro" id="IPR036397">
    <property type="entry name" value="RNaseH_sf"/>
</dbReference>
<dbReference type="Gene3D" id="3.30.420.10">
    <property type="entry name" value="Ribonuclease H-like superfamily/Ribonuclease H"/>
    <property type="match status" value="1"/>
</dbReference>
<reference evidence="2 3" key="1">
    <citation type="journal article" date="2019" name="Sci. Rep.">
        <title>Orb-weaving spider Araneus ventricosus genome elucidates the spidroin gene catalogue.</title>
        <authorList>
            <person name="Kono N."/>
            <person name="Nakamura H."/>
            <person name="Ohtoshi R."/>
            <person name="Moran D.A.P."/>
            <person name="Shinohara A."/>
            <person name="Yoshida Y."/>
            <person name="Fujiwara M."/>
            <person name="Mori M."/>
            <person name="Tomita M."/>
            <person name="Arakawa K."/>
        </authorList>
    </citation>
    <scope>NUCLEOTIDE SEQUENCE [LARGE SCALE GENOMIC DNA]</scope>
</reference>
<dbReference type="InterPro" id="IPR012337">
    <property type="entry name" value="RNaseH-like_sf"/>
</dbReference>
<gene>
    <name evidence="2" type="ORF">AVEN_251970_1</name>
</gene>
<organism evidence="2 3">
    <name type="scientific">Araneus ventricosus</name>
    <name type="common">Orbweaver spider</name>
    <name type="synonym">Epeira ventricosa</name>
    <dbReference type="NCBI Taxonomy" id="182803"/>
    <lineage>
        <taxon>Eukaryota</taxon>
        <taxon>Metazoa</taxon>
        <taxon>Ecdysozoa</taxon>
        <taxon>Arthropoda</taxon>
        <taxon>Chelicerata</taxon>
        <taxon>Arachnida</taxon>
        <taxon>Araneae</taxon>
        <taxon>Araneomorphae</taxon>
        <taxon>Entelegynae</taxon>
        <taxon>Araneoidea</taxon>
        <taxon>Araneidae</taxon>
        <taxon>Araneus</taxon>
    </lineage>
</organism>
<feature type="domain" description="RNase H type-1" evidence="1">
    <location>
        <begin position="1"/>
        <end position="75"/>
    </location>
</feature>
<dbReference type="OrthoDB" id="6515318at2759"/>
<dbReference type="EMBL" id="BGPR01002033">
    <property type="protein sequence ID" value="GBM66549.1"/>
    <property type="molecule type" value="Genomic_DNA"/>
</dbReference>
<dbReference type="GO" id="GO:0004523">
    <property type="term" value="F:RNA-DNA hybrid ribonuclease activity"/>
    <property type="evidence" value="ECO:0007669"/>
    <property type="project" value="InterPro"/>
</dbReference>
<sequence length="252" mass="28103">MAVEKVSPTKAKIVIFSDTTSVLMALVSHKDHSEVIMKLSKISLANPQIKLNWVRAHVGIYGNELADLSANNSTTKEEVDIKEKIPNSWINTLSKTPAPTGLDCIIQLVTPISTRGSRPSGLSTTNCEEKRGEGGRVHFTNPYVNRTSEYKGSKILRAANRQRVKNQLKVTMLREWQARWGSSSNSRFLYGIFPGINTKRGHGDFLINHILTTHGCFSVHTHRIFGKSLDCECGRDQGSFSHYVYLCQIEGS</sequence>
<dbReference type="InterPro" id="IPR002156">
    <property type="entry name" value="RNaseH_domain"/>
</dbReference>
<proteinExistence type="predicted"/>
<name>A0A4Y2HN35_ARAVE</name>
<dbReference type="AlphaFoldDB" id="A0A4Y2HN35"/>
<dbReference type="PROSITE" id="PS50879">
    <property type="entry name" value="RNASE_H_1"/>
    <property type="match status" value="1"/>
</dbReference>
<evidence type="ECO:0000259" key="1">
    <source>
        <dbReference type="PROSITE" id="PS50879"/>
    </source>
</evidence>
<protein>
    <recommendedName>
        <fullName evidence="1">RNase H type-1 domain-containing protein</fullName>
    </recommendedName>
</protein>
<evidence type="ECO:0000313" key="3">
    <source>
        <dbReference type="Proteomes" id="UP000499080"/>
    </source>
</evidence>
<dbReference type="GO" id="GO:0003676">
    <property type="term" value="F:nucleic acid binding"/>
    <property type="evidence" value="ECO:0007669"/>
    <property type="project" value="InterPro"/>
</dbReference>
<dbReference type="SUPFAM" id="SSF53098">
    <property type="entry name" value="Ribonuclease H-like"/>
    <property type="match status" value="1"/>
</dbReference>
<dbReference type="Proteomes" id="UP000499080">
    <property type="component" value="Unassembled WGS sequence"/>
</dbReference>
<comment type="caution">
    <text evidence="2">The sequence shown here is derived from an EMBL/GenBank/DDBJ whole genome shotgun (WGS) entry which is preliminary data.</text>
</comment>
<keyword evidence="3" id="KW-1185">Reference proteome</keyword>